<name>A0A9N9DG01_9GLOM</name>
<evidence type="ECO:0000313" key="1">
    <source>
        <dbReference type="EMBL" id="CAG8638589.1"/>
    </source>
</evidence>
<sequence>LLLLLVNFDVVVSVVTIITSDIATNDVAADSIISNLDTIVINDSTPVLITITGL</sequence>
<feature type="non-terminal residue" evidence="1">
    <location>
        <position position="54"/>
    </location>
</feature>
<protein>
    <submittedName>
        <fullName evidence="1">9749_t:CDS:1</fullName>
    </submittedName>
</protein>
<dbReference type="Proteomes" id="UP000789706">
    <property type="component" value="Unassembled WGS sequence"/>
</dbReference>
<organism evidence="1 2">
    <name type="scientific">Diversispora eburnea</name>
    <dbReference type="NCBI Taxonomy" id="1213867"/>
    <lineage>
        <taxon>Eukaryota</taxon>
        <taxon>Fungi</taxon>
        <taxon>Fungi incertae sedis</taxon>
        <taxon>Mucoromycota</taxon>
        <taxon>Glomeromycotina</taxon>
        <taxon>Glomeromycetes</taxon>
        <taxon>Diversisporales</taxon>
        <taxon>Diversisporaceae</taxon>
        <taxon>Diversispora</taxon>
    </lineage>
</organism>
<accession>A0A9N9DG01</accession>
<feature type="non-terminal residue" evidence="1">
    <location>
        <position position="1"/>
    </location>
</feature>
<proteinExistence type="predicted"/>
<dbReference type="AlphaFoldDB" id="A0A9N9DG01"/>
<evidence type="ECO:0000313" key="2">
    <source>
        <dbReference type="Proteomes" id="UP000789706"/>
    </source>
</evidence>
<keyword evidence="2" id="KW-1185">Reference proteome</keyword>
<dbReference type="EMBL" id="CAJVPK010004660">
    <property type="protein sequence ID" value="CAG8638589.1"/>
    <property type="molecule type" value="Genomic_DNA"/>
</dbReference>
<comment type="caution">
    <text evidence="1">The sequence shown here is derived from an EMBL/GenBank/DDBJ whole genome shotgun (WGS) entry which is preliminary data.</text>
</comment>
<reference evidence="1" key="1">
    <citation type="submission" date="2021-06" db="EMBL/GenBank/DDBJ databases">
        <authorList>
            <person name="Kallberg Y."/>
            <person name="Tangrot J."/>
            <person name="Rosling A."/>
        </authorList>
    </citation>
    <scope>NUCLEOTIDE SEQUENCE</scope>
    <source>
        <strain evidence="1">AZ414A</strain>
    </source>
</reference>
<gene>
    <name evidence="1" type="ORF">DEBURN_LOCUS11075</name>
</gene>